<dbReference type="InterPro" id="IPR019537">
    <property type="entry name" value="TMEM65"/>
</dbReference>
<feature type="domain" description="EF-hand" evidence="6">
    <location>
        <begin position="402"/>
        <end position="437"/>
    </location>
</feature>
<keyword evidence="4" id="KW-0472">Membrane</keyword>
<evidence type="ECO:0000313" key="8">
    <source>
        <dbReference type="Proteomes" id="UP000037923"/>
    </source>
</evidence>
<dbReference type="VEuPathDB" id="TriTrypDB:LpyrH10_28_0330"/>
<keyword evidence="8" id="KW-1185">Reference proteome</keyword>
<evidence type="ECO:0000313" key="7">
    <source>
        <dbReference type="EMBL" id="KPA74672.1"/>
    </source>
</evidence>
<feature type="region of interest" description="Disordered" evidence="5">
    <location>
        <begin position="48"/>
        <end position="75"/>
    </location>
</feature>
<comment type="caution">
    <text evidence="7">The sequence shown here is derived from an EMBL/GenBank/DDBJ whole genome shotgun (WGS) entry which is preliminary data.</text>
</comment>
<dbReference type="OMA" id="YSRATQA"/>
<dbReference type="EMBL" id="LGTL01000028">
    <property type="protein sequence ID" value="KPA74672.1"/>
    <property type="molecule type" value="Genomic_DNA"/>
</dbReference>
<proteinExistence type="predicted"/>
<name>A0A0N0DRM4_LEPPY</name>
<feature type="compositionally biased region" description="Low complexity" evidence="5">
    <location>
        <begin position="330"/>
        <end position="342"/>
    </location>
</feature>
<comment type="subcellular location">
    <subcellularLocation>
        <location evidence="1">Membrane</location>
        <topology evidence="1">Multi-pass membrane protein</topology>
    </subcellularLocation>
</comment>
<dbReference type="PANTHER" id="PTHR21706:SF15">
    <property type="entry name" value="TRANSMEMBRANE PROTEIN 65"/>
    <property type="match status" value="1"/>
</dbReference>
<dbReference type="OrthoDB" id="430821at2759"/>
<dbReference type="Proteomes" id="UP000037923">
    <property type="component" value="Unassembled WGS sequence"/>
</dbReference>
<gene>
    <name evidence="7" type="ORF">ABB37_09000</name>
</gene>
<feature type="compositionally biased region" description="Low complexity" evidence="5">
    <location>
        <begin position="638"/>
        <end position="647"/>
    </location>
</feature>
<dbReference type="AlphaFoldDB" id="A0A0N0DRM4"/>
<feature type="compositionally biased region" description="Low complexity" evidence="5">
    <location>
        <begin position="513"/>
        <end position="522"/>
    </location>
</feature>
<feature type="region of interest" description="Disordered" evidence="5">
    <location>
        <begin position="608"/>
        <end position="647"/>
    </location>
</feature>
<dbReference type="GO" id="GO:0005739">
    <property type="term" value="C:mitochondrion"/>
    <property type="evidence" value="ECO:0007669"/>
    <property type="project" value="TreeGrafter"/>
</dbReference>
<accession>A0A0N0DRM4</accession>
<dbReference type="GO" id="GO:0005509">
    <property type="term" value="F:calcium ion binding"/>
    <property type="evidence" value="ECO:0007669"/>
    <property type="project" value="InterPro"/>
</dbReference>
<feature type="compositionally biased region" description="Polar residues" evidence="5">
    <location>
        <begin position="299"/>
        <end position="313"/>
    </location>
</feature>
<protein>
    <recommendedName>
        <fullName evidence="6">EF-hand domain-containing protein</fullName>
    </recommendedName>
</protein>
<dbReference type="InterPro" id="IPR018247">
    <property type="entry name" value="EF_Hand_1_Ca_BS"/>
</dbReference>
<feature type="compositionally biased region" description="Low complexity" evidence="5">
    <location>
        <begin position="284"/>
        <end position="298"/>
    </location>
</feature>
<feature type="compositionally biased region" description="Low complexity" evidence="5">
    <location>
        <begin position="608"/>
        <end position="620"/>
    </location>
</feature>
<dbReference type="InterPro" id="IPR002048">
    <property type="entry name" value="EF_hand_dom"/>
</dbReference>
<evidence type="ECO:0000256" key="5">
    <source>
        <dbReference type="SAM" id="MobiDB-lite"/>
    </source>
</evidence>
<dbReference type="RefSeq" id="XP_015653110.1">
    <property type="nucleotide sequence ID" value="XM_015808219.1"/>
</dbReference>
<dbReference type="Pfam" id="PF10507">
    <property type="entry name" value="TMEM65"/>
    <property type="match status" value="1"/>
</dbReference>
<dbReference type="PANTHER" id="PTHR21706">
    <property type="entry name" value="TRANSMEMBRANE PROTEIN 65"/>
    <property type="match status" value="1"/>
</dbReference>
<feature type="compositionally biased region" description="Low complexity" evidence="5">
    <location>
        <begin position="462"/>
        <end position="485"/>
    </location>
</feature>
<evidence type="ECO:0000256" key="4">
    <source>
        <dbReference type="ARBA" id="ARBA00023136"/>
    </source>
</evidence>
<evidence type="ECO:0000259" key="6">
    <source>
        <dbReference type="PROSITE" id="PS50222"/>
    </source>
</evidence>
<dbReference type="PROSITE" id="PS50222">
    <property type="entry name" value="EF_HAND_2"/>
    <property type="match status" value="1"/>
</dbReference>
<dbReference type="RefSeq" id="XP_015653111.1">
    <property type="nucleotide sequence ID" value="XM_015808220.1"/>
</dbReference>
<feature type="region of interest" description="Disordered" evidence="5">
    <location>
        <begin position="159"/>
        <end position="213"/>
    </location>
</feature>
<dbReference type="EMBL" id="LGTL01000028">
    <property type="protein sequence ID" value="KPA74671.1"/>
    <property type="molecule type" value="Genomic_DNA"/>
</dbReference>
<keyword evidence="3" id="KW-1133">Transmembrane helix</keyword>
<organism evidence="7 8">
    <name type="scientific">Leptomonas pyrrhocoris</name>
    <name type="common">Firebug parasite</name>
    <dbReference type="NCBI Taxonomy" id="157538"/>
    <lineage>
        <taxon>Eukaryota</taxon>
        <taxon>Discoba</taxon>
        <taxon>Euglenozoa</taxon>
        <taxon>Kinetoplastea</taxon>
        <taxon>Metakinetoplastina</taxon>
        <taxon>Trypanosomatida</taxon>
        <taxon>Trypanosomatidae</taxon>
        <taxon>Leishmaniinae</taxon>
        <taxon>Leptomonas</taxon>
    </lineage>
</organism>
<feature type="region of interest" description="Disordered" evidence="5">
    <location>
        <begin position="833"/>
        <end position="854"/>
    </location>
</feature>
<feature type="compositionally biased region" description="Polar residues" evidence="5">
    <location>
        <begin position="486"/>
        <end position="504"/>
    </location>
</feature>
<sequence length="896" mass="91031">MRRRECLPAQRACSLVAVWTAAHTRGYRHLTTPAPAVNCAATIPAKTAPGNASAPGEGGDGGGSTTATTGTAIRTPSVTAAVESPGKGNMDGNLKKALSTIITSTTAATAAAAATDDEAVAAATERLRAALRVFSVIEQAKSDERKLNLSNLMEEVSPIDVEPDGDESPLPEHTDGLKGFTTTMPPPSAADVATAGGSSGSDRRRNTTAAPLASSISWASATSSWIRNKRPKFWAIVNDAGVESCVAVSGQETAAAVVNEKARSAAELAASAAGTPGKAEPKSSEAASTSASPSLASSPVKTANNAALPSSSGEDAASRVLSSSREGTDAAARQAAPASAQSVRTASSVPPFRSRYKKDVAHALSELLSRDPALGPQLLSQLSAESRRLLLIMGTASEYFGVDYGEVAEQIKEADTDRDNSISSKEFDAWVNHMAGMASTRRHRAPATAESGKEAASPSTDSSRSPLTSAAPAASLAKAAPGATSTPAKGNQSTQVSTPVSSASEKPVAAQTPAVPSKAAAVPPLPPPLQSEANVYVTTLVGGLSPHLVAPSATLSRQRAEMAIVAARAASARIIEVLQKNVTALPSSASAAAAAAVAATATITVGKGDSATQSSSTSSPPSAPSPGLQRQPPPVQPSSPSVSAQVATSAPSASTGLVAAKPPSTGAQAIEYVPSTKCADAPPANTAFVNATTTCTAAGEVPKAVKRGDPAYIPWPIFAKVVCAAAPPFLAFGMLDNCTLVLAGGAIDNIFSVKLGLSQMAAASLGGVVSGVAGIQVHGLAERFTRAKPPQLTAAQAHSDAYRRAETTGNTLGMVVGLVIGMTPLLFVGRASQDTEEEAEEERQRFHEEAARSHQRRCRSVEKAETLVRHAHVADEHTAREEIATAYAATPAPSAP</sequence>
<dbReference type="GO" id="GO:0016020">
    <property type="term" value="C:membrane"/>
    <property type="evidence" value="ECO:0007669"/>
    <property type="project" value="UniProtKB-SubCell"/>
</dbReference>
<evidence type="ECO:0000256" key="3">
    <source>
        <dbReference type="ARBA" id="ARBA00022989"/>
    </source>
</evidence>
<feature type="region of interest" description="Disordered" evidence="5">
    <location>
        <begin position="437"/>
        <end position="523"/>
    </location>
</feature>
<evidence type="ECO:0000256" key="2">
    <source>
        <dbReference type="ARBA" id="ARBA00022692"/>
    </source>
</evidence>
<dbReference type="PROSITE" id="PS00018">
    <property type="entry name" value="EF_HAND_1"/>
    <property type="match status" value="1"/>
</dbReference>
<feature type="region of interest" description="Disordered" evidence="5">
    <location>
        <begin position="269"/>
        <end position="352"/>
    </location>
</feature>
<keyword evidence="2" id="KW-0812">Transmembrane</keyword>
<evidence type="ECO:0000256" key="1">
    <source>
        <dbReference type="ARBA" id="ARBA00004141"/>
    </source>
</evidence>
<reference evidence="7 8" key="1">
    <citation type="submission" date="2015-07" db="EMBL/GenBank/DDBJ databases">
        <title>High-quality genome of monoxenous trypanosomatid Leptomonas pyrrhocoris.</title>
        <authorList>
            <person name="Flegontov P."/>
            <person name="Butenko A."/>
            <person name="Firsov S."/>
            <person name="Vlcek C."/>
            <person name="Logacheva M.D."/>
            <person name="Field M."/>
            <person name="Filatov D."/>
            <person name="Flegontova O."/>
            <person name="Gerasimov E."/>
            <person name="Jackson A.P."/>
            <person name="Kelly S."/>
            <person name="Opperdoes F."/>
            <person name="O'Reilly A."/>
            <person name="Votypka J."/>
            <person name="Yurchenko V."/>
            <person name="Lukes J."/>
        </authorList>
    </citation>
    <scope>NUCLEOTIDE SEQUENCE [LARGE SCALE GENOMIC DNA]</scope>
    <source>
        <strain evidence="7">H10</strain>
    </source>
</reference>
<feature type="compositionally biased region" description="Basic and acidic residues" evidence="5">
    <location>
        <begin position="842"/>
        <end position="852"/>
    </location>
</feature>
<dbReference type="GeneID" id="26909283"/>